<dbReference type="GO" id="GO:0004553">
    <property type="term" value="F:hydrolase activity, hydrolyzing O-glycosyl compounds"/>
    <property type="evidence" value="ECO:0007669"/>
    <property type="project" value="TreeGrafter"/>
</dbReference>
<feature type="domain" description="Trehalase-like N-terminal" evidence="2">
    <location>
        <begin position="283"/>
        <end position="503"/>
    </location>
</feature>
<evidence type="ECO:0000259" key="2">
    <source>
        <dbReference type="Pfam" id="PF19291"/>
    </source>
</evidence>
<dbReference type="InterPro" id="IPR045582">
    <property type="entry name" value="Trehalase-like_N"/>
</dbReference>
<evidence type="ECO:0000313" key="3">
    <source>
        <dbReference type="EMBL" id="RCW40128.1"/>
    </source>
</evidence>
<evidence type="ECO:0000259" key="1">
    <source>
        <dbReference type="Pfam" id="PF00723"/>
    </source>
</evidence>
<dbReference type="PANTHER" id="PTHR31616:SF0">
    <property type="entry name" value="GLUCAN 1,4-ALPHA-GLUCOSIDASE"/>
    <property type="match status" value="1"/>
</dbReference>
<dbReference type="GO" id="GO:0005992">
    <property type="term" value="P:trehalose biosynthetic process"/>
    <property type="evidence" value="ECO:0007669"/>
    <property type="project" value="InterPro"/>
</dbReference>
<evidence type="ECO:0000313" key="4">
    <source>
        <dbReference type="Proteomes" id="UP000253495"/>
    </source>
</evidence>
<dbReference type="InterPro" id="IPR008928">
    <property type="entry name" value="6-hairpin_glycosidase_sf"/>
</dbReference>
<sequence>MVDVSGHHVDRLDTTRKADCQDHPDDLSRSMALTVEALPAELRRMIVQLARTPRLLVACDYDGTLAPIVADPSQAKPLPESVHAMRALAALPATTTAVISGRALRDLATLSRLPSEVHLVGSHGSELDVGFVHELEPEATQLRTRLQRTAQEIARDHPGVTLEAKPASVAIHVRRADQQVSEQVLDAIRSGPATWEGVEVTEGKSVIELGVVETDKGNALESLRHQVGATAAIFLGDDVTDEKAFARLQGPDLGLKVGEGESLAAHRVRDTTEVATVLALLMEERRTWLYGEQAPAIERLTMLSNERTIALLTPDARVTWMCHPGPDSAAVFADLLGGTSAGHFSIRPEYPDSGNGTSRSVLPLGQRYVPGTMTVETRWSRLLITDYLEHDIEAHRTDLTRVITGSTRAHIDFVPRPEFGQVAVRLAPERGGLRVLGTSEPMVLYSPGVQWDISSDGMHESASAVVEISEDSPVVLELRCGTEEIGPREETETQRRSNANRYWSEWLGTLTLPEVAPDLVARSALTLRGLCNADTGGIMAAGTTSLPEEIGGVRNWDYRYCWLRDGAMSARALVSLGSTTEAEAFMDWLHKVMENLPGPERLHPLYSLAGTSLGPEAVIDTLPGYAGSRPVRVGNLADQQVQLDVFGPVVELAMHLSQATGVLRDGDWELVKGMAEAVSRRWFEPDHGIWEERDVPRHHVYSKVMCWVTLDRALQLAETYERTPESSWAPLREEIAQDVIKNGWHADVQAFTTAYEGSDLDAASLHVGLSGLIDPSDERFRATVTAIESELRSGSTVYRYRRDDGLPGTEGGFHLCAAWLVEAYLLTGRRTEAEELFQQLVDNTGPTGLLAEEYDPIAERSLGNHPQAYSHLGLIRCAQLLSE</sequence>
<name>A0A368VFV5_9ACTN</name>
<dbReference type="Gene3D" id="1.50.10.10">
    <property type="match status" value="1"/>
</dbReference>
<dbReference type="NCBIfam" id="TIGR00685">
    <property type="entry name" value="T6PP"/>
    <property type="match status" value="1"/>
</dbReference>
<dbReference type="AlphaFoldDB" id="A0A368VFV5"/>
<dbReference type="SUPFAM" id="SSF48208">
    <property type="entry name" value="Six-hairpin glycosidases"/>
    <property type="match status" value="1"/>
</dbReference>
<keyword evidence="4" id="KW-1185">Reference proteome</keyword>
<feature type="domain" description="GH15-like" evidence="1">
    <location>
        <begin position="515"/>
        <end position="878"/>
    </location>
</feature>
<dbReference type="Pfam" id="PF02358">
    <property type="entry name" value="Trehalose_PPase"/>
    <property type="match status" value="1"/>
</dbReference>
<accession>A0A368VFV5</accession>
<dbReference type="PANTHER" id="PTHR31616">
    <property type="entry name" value="TREHALASE"/>
    <property type="match status" value="1"/>
</dbReference>
<dbReference type="InterPro" id="IPR036412">
    <property type="entry name" value="HAD-like_sf"/>
</dbReference>
<protein>
    <submittedName>
        <fullName evidence="3">Trehalose 6-phosphatase</fullName>
    </submittedName>
</protein>
<dbReference type="Pfam" id="PF00723">
    <property type="entry name" value="Glyco_hydro_15"/>
    <property type="match status" value="1"/>
</dbReference>
<organism evidence="3 4">
    <name type="scientific">Halopolyspora algeriensis</name>
    <dbReference type="NCBI Taxonomy" id="1500506"/>
    <lineage>
        <taxon>Bacteria</taxon>
        <taxon>Bacillati</taxon>
        <taxon>Actinomycetota</taxon>
        <taxon>Actinomycetes</taxon>
        <taxon>Actinomycetes incertae sedis</taxon>
        <taxon>Halopolyspora</taxon>
    </lineage>
</organism>
<dbReference type="CDD" id="cd01627">
    <property type="entry name" value="HAD_TPP"/>
    <property type="match status" value="1"/>
</dbReference>
<comment type="caution">
    <text evidence="3">The sequence shown here is derived from an EMBL/GenBank/DDBJ whole genome shotgun (WGS) entry which is preliminary data.</text>
</comment>
<dbReference type="InterPro" id="IPR011613">
    <property type="entry name" value="GH15-like"/>
</dbReference>
<proteinExistence type="predicted"/>
<dbReference type="EMBL" id="QPJC01000012">
    <property type="protein sequence ID" value="RCW40128.1"/>
    <property type="molecule type" value="Genomic_DNA"/>
</dbReference>
<dbReference type="Gene3D" id="3.30.70.1020">
    <property type="entry name" value="Trehalose-6-phosphate phosphatase related protein, domain 2"/>
    <property type="match status" value="1"/>
</dbReference>
<dbReference type="Pfam" id="PF19291">
    <property type="entry name" value="TREH_N"/>
    <property type="match status" value="1"/>
</dbReference>
<dbReference type="Gene3D" id="3.40.50.1000">
    <property type="entry name" value="HAD superfamily/HAD-like"/>
    <property type="match status" value="1"/>
</dbReference>
<dbReference type="Proteomes" id="UP000253495">
    <property type="component" value="Unassembled WGS sequence"/>
</dbReference>
<gene>
    <name evidence="3" type="ORF">DFQ14_1127</name>
</gene>
<dbReference type="InterPro" id="IPR003337">
    <property type="entry name" value="Trehalose_PPase"/>
</dbReference>
<dbReference type="InterPro" id="IPR012341">
    <property type="entry name" value="6hp_glycosidase-like_sf"/>
</dbReference>
<dbReference type="InterPro" id="IPR023214">
    <property type="entry name" value="HAD_sf"/>
</dbReference>
<reference evidence="3 4" key="1">
    <citation type="submission" date="2018-07" db="EMBL/GenBank/DDBJ databases">
        <title>Genomic Encyclopedia of Type Strains, Phase III (KMG-III): the genomes of soil and plant-associated and newly described type strains.</title>
        <authorList>
            <person name="Whitman W."/>
        </authorList>
    </citation>
    <scope>NUCLEOTIDE SEQUENCE [LARGE SCALE GENOMIC DNA]</scope>
    <source>
        <strain evidence="3 4">CECT 8575</strain>
    </source>
</reference>
<dbReference type="SUPFAM" id="SSF56784">
    <property type="entry name" value="HAD-like"/>
    <property type="match status" value="1"/>
</dbReference>